<reference evidence="2 3" key="1">
    <citation type="submission" date="2017-10" db="EMBL/GenBank/DDBJ databases">
        <title>Effective Description of Clostridium neonatale sp. nov. linked to necrotizing enterocolitis in neonates and a clarification of species assignable to the genus Clostridium (Prazmowski 1880) emend. Lawson and Rainey 2016.</title>
        <authorList>
            <person name="Bernard K."/>
            <person name="Burdz T."/>
            <person name="Wiebe D."/>
            <person name="Balcewich B."/>
            <person name="Alfa M."/>
            <person name="Bernier A.-M."/>
        </authorList>
    </citation>
    <scope>NUCLEOTIDE SEQUENCE [LARGE SCALE GENOMIC DNA]</scope>
    <source>
        <strain evidence="2 3">LCDC99A005</strain>
    </source>
</reference>
<dbReference type="PANTHER" id="PTHR41786">
    <property type="entry name" value="MOTILITY ACCESSORY FACTOR MAF"/>
    <property type="match status" value="1"/>
</dbReference>
<proteinExistence type="predicted"/>
<dbReference type="InterPro" id="IPR002826">
    <property type="entry name" value="MptE-like"/>
</dbReference>
<dbReference type="Proteomes" id="UP000220840">
    <property type="component" value="Unassembled WGS sequence"/>
</dbReference>
<organism evidence="2 3">
    <name type="scientific">Clostridium neonatale</name>
    <dbReference type="NCBI Taxonomy" id="137838"/>
    <lineage>
        <taxon>Bacteria</taxon>
        <taxon>Bacillati</taxon>
        <taxon>Bacillota</taxon>
        <taxon>Clostridia</taxon>
        <taxon>Eubacteriales</taxon>
        <taxon>Clostridiaceae</taxon>
        <taxon>Clostridium</taxon>
    </lineage>
</organism>
<evidence type="ECO:0000313" key="3">
    <source>
        <dbReference type="Proteomes" id="UP000220840"/>
    </source>
</evidence>
<accession>A0A2A7MLJ5</accession>
<protein>
    <submittedName>
        <fullName evidence="2">DUF115 domain-containing protein</fullName>
    </submittedName>
</protein>
<evidence type="ECO:0000313" key="2">
    <source>
        <dbReference type="EMBL" id="PEG32221.1"/>
    </source>
</evidence>
<dbReference type="InterPro" id="IPR029063">
    <property type="entry name" value="SAM-dependent_MTases_sf"/>
</dbReference>
<name>A0A2A7MLJ5_9CLOT</name>
<dbReference type="AlphaFoldDB" id="A0A2A7MLJ5"/>
<dbReference type="SUPFAM" id="SSF53335">
    <property type="entry name" value="S-adenosyl-L-methionine-dependent methyltransferases"/>
    <property type="match status" value="1"/>
</dbReference>
<dbReference type="Pfam" id="PF01973">
    <property type="entry name" value="MptE-like"/>
    <property type="match status" value="1"/>
</dbReference>
<dbReference type="OrthoDB" id="5291305at2"/>
<gene>
    <name evidence="2" type="ORF">CQ394_11160</name>
</gene>
<dbReference type="RefSeq" id="WP_058296367.1">
    <property type="nucleotide sequence ID" value="NZ_CAMRXG010000021.1"/>
</dbReference>
<dbReference type="EMBL" id="PDCJ01000001">
    <property type="protein sequence ID" value="PEG32221.1"/>
    <property type="molecule type" value="Genomic_DNA"/>
</dbReference>
<comment type="caution">
    <text evidence="2">The sequence shown here is derived from an EMBL/GenBank/DDBJ whole genome shotgun (WGS) entry which is preliminary data.</text>
</comment>
<keyword evidence="3" id="KW-1185">Reference proteome</keyword>
<evidence type="ECO:0000259" key="1">
    <source>
        <dbReference type="Pfam" id="PF01973"/>
    </source>
</evidence>
<sequence>MENTKLEFNIENTKDNLTVLRINKNNKWIYMGSKYNMTLEIDKFLEQCECIDKKESILLVYGFGTGEHLKSLRKKYKDNEIVVFEPNISMNEYIDNIEWIKKDDKITVICGKISDFINNINVRLDGLNLDFTKILFFSNYQKVYVEEVKEFLEELKYFFINVKLDNSTKINMSKIWFKTLMENLKYIIDGIPINKYRNIYKDKPAIIVSAGPSLEKNIDELRKINDEILIISGGRTLRSLIDRKINPHLLAVVDPLEVSYELCKDYIEELNIPLLFYEGTNHKVVSEHKGEKVFFSYNEFINKILGEKVLEVQTGGSVAHVMTSVAIIMGCNPIIFVGQDLAYTNEKSHALIAQNRDGKTGFNELKRNDDIFVEDINGNLVRTSLVLNDYRMGLEKIIEKSKKTTFINATEGGARIKGTIELTLKEAIDKYKNGRIKLLNDFKKVENSFSIKTKALIHLKETKYSCIKIIKEYKKSIEYLNELYRINEKRDNAKINLIINKLDKIDKKVSEEYKKIELVDKLIYPIIYETMQIKKCISNSKDDKCEQNILYENMRFYLSIIEELQYALKYIDDVIDKLSK</sequence>
<feature type="domain" description="6-hydroxymethylpterin diphosphokinase MptE-like" evidence="1">
    <location>
        <begin position="178"/>
        <end position="346"/>
    </location>
</feature>
<dbReference type="PANTHER" id="PTHR41786:SF1">
    <property type="entry name" value="6-HYDROXYMETHYLPTERIN DIPHOSPHOKINASE MPTE-LIKE DOMAIN-CONTAINING PROTEIN"/>
    <property type="match status" value="1"/>
</dbReference>
<dbReference type="STRING" id="137838.GCA_001458595_03721"/>